<gene>
    <name evidence="3" type="ORF">NEOLEDRAFT_318108</name>
</gene>
<keyword evidence="1" id="KW-0472">Membrane</keyword>
<keyword evidence="1" id="KW-1133">Transmembrane helix</keyword>
<evidence type="ECO:0000256" key="1">
    <source>
        <dbReference type="SAM" id="Phobius"/>
    </source>
</evidence>
<keyword evidence="4" id="KW-1185">Reference proteome</keyword>
<accession>A0A165VUI1</accession>
<reference evidence="3 4" key="1">
    <citation type="journal article" date="2016" name="Mol. Biol. Evol.">
        <title>Comparative Genomics of Early-Diverging Mushroom-Forming Fungi Provides Insights into the Origins of Lignocellulose Decay Capabilities.</title>
        <authorList>
            <person name="Nagy L.G."/>
            <person name="Riley R."/>
            <person name="Tritt A."/>
            <person name="Adam C."/>
            <person name="Daum C."/>
            <person name="Floudas D."/>
            <person name="Sun H."/>
            <person name="Yadav J.S."/>
            <person name="Pangilinan J."/>
            <person name="Larsson K.H."/>
            <person name="Matsuura K."/>
            <person name="Barry K."/>
            <person name="Labutti K."/>
            <person name="Kuo R."/>
            <person name="Ohm R.A."/>
            <person name="Bhattacharya S.S."/>
            <person name="Shirouzu T."/>
            <person name="Yoshinaga Y."/>
            <person name="Martin F.M."/>
            <person name="Grigoriev I.V."/>
            <person name="Hibbett D.S."/>
        </authorList>
    </citation>
    <scope>NUCLEOTIDE SEQUENCE [LARGE SCALE GENOMIC DNA]</scope>
    <source>
        <strain evidence="3 4">HHB14362 ss-1</strain>
    </source>
</reference>
<evidence type="ECO:0000259" key="2">
    <source>
        <dbReference type="Pfam" id="PF20152"/>
    </source>
</evidence>
<organism evidence="3 4">
    <name type="scientific">Neolentinus lepideus HHB14362 ss-1</name>
    <dbReference type="NCBI Taxonomy" id="1314782"/>
    <lineage>
        <taxon>Eukaryota</taxon>
        <taxon>Fungi</taxon>
        <taxon>Dikarya</taxon>
        <taxon>Basidiomycota</taxon>
        <taxon>Agaricomycotina</taxon>
        <taxon>Agaricomycetes</taxon>
        <taxon>Gloeophyllales</taxon>
        <taxon>Gloeophyllaceae</taxon>
        <taxon>Neolentinus</taxon>
    </lineage>
</organism>
<dbReference type="Pfam" id="PF20152">
    <property type="entry name" value="DUF6534"/>
    <property type="match status" value="1"/>
</dbReference>
<dbReference type="EMBL" id="KV425552">
    <property type="protein sequence ID" value="KZT30211.1"/>
    <property type="molecule type" value="Genomic_DNA"/>
</dbReference>
<sequence>MADIGIAISMSKLLLGSRKHSLSRSRSVINVIITVEEPFLGPRSTSYPQQVVVLPGTMVFFGICFIMGKLYVNSLLTVLNDREALRAQLSVITVSEYV</sequence>
<keyword evidence="1" id="KW-0812">Transmembrane</keyword>
<dbReference type="Proteomes" id="UP000076761">
    <property type="component" value="Unassembled WGS sequence"/>
</dbReference>
<feature type="transmembrane region" description="Helical" evidence="1">
    <location>
        <begin position="52"/>
        <end position="72"/>
    </location>
</feature>
<protein>
    <recommendedName>
        <fullName evidence="2">DUF6534 domain-containing protein</fullName>
    </recommendedName>
</protein>
<evidence type="ECO:0000313" key="3">
    <source>
        <dbReference type="EMBL" id="KZT30211.1"/>
    </source>
</evidence>
<name>A0A165VUI1_9AGAM</name>
<dbReference type="OrthoDB" id="3270417at2759"/>
<proteinExistence type="predicted"/>
<dbReference type="InParanoid" id="A0A165VUI1"/>
<dbReference type="AlphaFoldDB" id="A0A165VUI1"/>
<dbReference type="InterPro" id="IPR045339">
    <property type="entry name" value="DUF6534"/>
</dbReference>
<feature type="domain" description="DUF6534" evidence="2">
    <location>
        <begin position="2"/>
        <end position="83"/>
    </location>
</feature>
<evidence type="ECO:0000313" key="4">
    <source>
        <dbReference type="Proteomes" id="UP000076761"/>
    </source>
</evidence>